<dbReference type="Proteomes" id="UP000093412">
    <property type="component" value="Unassembled WGS sequence"/>
</dbReference>
<accession>A0ABX2YCV2</accession>
<organism evidence="2 3">
    <name type="scientific">Oerskovia enterophila</name>
    <dbReference type="NCBI Taxonomy" id="43678"/>
    <lineage>
        <taxon>Bacteria</taxon>
        <taxon>Bacillati</taxon>
        <taxon>Actinomycetota</taxon>
        <taxon>Actinomycetes</taxon>
        <taxon>Micrococcales</taxon>
        <taxon>Cellulomonadaceae</taxon>
        <taxon>Oerskovia</taxon>
    </lineage>
</organism>
<name>A0ABX2YCV2_9CELL</name>
<keyword evidence="3" id="KW-1185">Reference proteome</keyword>
<evidence type="ECO:0000256" key="1">
    <source>
        <dbReference type="SAM" id="MobiDB-lite"/>
    </source>
</evidence>
<proteinExistence type="predicted"/>
<gene>
    <name evidence="2" type="ORF">OERS_03930</name>
</gene>
<dbReference type="RefSeq" id="WP_068623961.1">
    <property type="nucleotide sequence ID" value="NZ_MAQA01000003.1"/>
</dbReference>
<dbReference type="PROSITE" id="PS51257">
    <property type="entry name" value="PROKAR_LIPOPROTEIN"/>
    <property type="match status" value="1"/>
</dbReference>
<sequence length="198" mass="21611">MTRKTHAFATTTLTVLTFLTVTACTSPKEGEGVGGGEVEKTTTRPDDEVAESRARFDEMVVDAEATFASWDEADAILSTKATEVQSFCDANWQDTGDIASGFTDAQACFDWRIRPYFPFGSVVYRYDEFAVAQEEVAEQRERFVELSEAATLPADADGISERTSKIAVIQGAVFLQVEATGPAVDMVLNPPKTWDDLG</sequence>
<evidence type="ECO:0000313" key="2">
    <source>
        <dbReference type="EMBL" id="OCI32801.1"/>
    </source>
</evidence>
<feature type="compositionally biased region" description="Basic and acidic residues" evidence="1">
    <location>
        <begin position="37"/>
        <end position="48"/>
    </location>
</feature>
<comment type="caution">
    <text evidence="2">The sequence shown here is derived from an EMBL/GenBank/DDBJ whole genome shotgun (WGS) entry which is preliminary data.</text>
</comment>
<feature type="region of interest" description="Disordered" evidence="1">
    <location>
        <begin position="28"/>
        <end position="48"/>
    </location>
</feature>
<evidence type="ECO:0000313" key="3">
    <source>
        <dbReference type="Proteomes" id="UP000093412"/>
    </source>
</evidence>
<protein>
    <submittedName>
        <fullName evidence="2">Uncharacterized protein</fullName>
    </submittedName>
</protein>
<dbReference type="EMBL" id="MAQA01000003">
    <property type="protein sequence ID" value="OCI32801.1"/>
    <property type="molecule type" value="Genomic_DNA"/>
</dbReference>
<reference evidence="2 3" key="1">
    <citation type="submission" date="2016-06" db="EMBL/GenBank/DDBJ databases">
        <title>Genome sequence of Oerskovia enterophila DSM 43852.</title>
        <authorList>
            <person name="Poehlein A."/>
            <person name="Jag V."/>
            <person name="Bengelsdorf F.R."/>
            <person name="Daniel R."/>
            <person name="Duerre P."/>
        </authorList>
    </citation>
    <scope>NUCLEOTIDE SEQUENCE [LARGE SCALE GENOMIC DNA]</scope>
    <source>
        <strain evidence="2 3">DSM 43852</strain>
    </source>
</reference>